<dbReference type="Pfam" id="PF04442">
    <property type="entry name" value="CtaG_Cox11"/>
    <property type="match status" value="1"/>
</dbReference>
<comment type="function">
    <text evidence="1">Exerts its effect at some terminal stage of cytochrome c oxidase synthesis, probably by being involved in the insertion of the copper B into subunit I.</text>
</comment>
<dbReference type="GO" id="GO:0005507">
    <property type="term" value="F:copper ion binding"/>
    <property type="evidence" value="ECO:0007669"/>
    <property type="project" value="InterPro"/>
</dbReference>
<evidence type="ECO:0000256" key="5">
    <source>
        <dbReference type="ARBA" id="ARBA00023136"/>
    </source>
</evidence>
<feature type="transmembrane region" description="Helical" evidence="6">
    <location>
        <begin position="367"/>
        <end position="388"/>
    </location>
</feature>
<dbReference type="InterPro" id="IPR023471">
    <property type="entry name" value="CtaG/Cox11_dom_sf"/>
</dbReference>
<comment type="subcellular location">
    <subcellularLocation>
        <location evidence="2">Mitochondrion inner membrane</location>
        <topology evidence="2">Single-pass membrane protein</topology>
        <orientation evidence="2">Intermembrane side</orientation>
    </subcellularLocation>
</comment>
<reference evidence="7 8" key="1">
    <citation type="submission" date="2019-07" db="EMBL/GenBank/DDBJ databases">
        <title>De Novo Assembly of kiwifruit Actinidia rufa.</title>
        <authorList>
            <person name="Sugita-Konishi S."/>
            <person name="Sato K."/>
            <person name="Mori E."/>
            <person name="Abe Y."/>
            <person name="Kisaki G."/>
            <person name="Hamano K."/>
            <person name="Suezawa K."/>
            <person name="Otani M."/>
            <person name="Fukuda T."/>
            <person name="Manabe T."/>
            <person name="Gomi K."/>
            <person name="Tabuchi M."/>
            <person name="Akimitsu K."/>
            <person name="Kataoka I."/>
        </authorList>
    </citation>
    <scope>NUCLEOTIDE SEQUENCE [LARGE SCALE GENOMIC DNA]</scope>
    <source>
        <strain evidence="8">cv. Fuchu</strain>
    </source>
</reference>
<dbReference type="AlphaFoldDB" id="A0A7J0F614"/>
<evidence type="ECO:0000313" key="7">
    <source>
        <dbReference type="EMBL" id="GFY94135.1"/>
    </source>
</evidence>
<dbReference type="InterPro" id="IPR007533">
    <property type="entry name" value="Cyt_c_oxidase_assmbl_CtaG"/>
</dbReference>
<evidence type="ECO:0000256" key="2">
    <source>
        <dbReference type="ARBA" id="ARBA00004243"/>
    </source>
</evidence>
<keyword evidence="5 6" id="KW-0472">Membrane</keyword>
<evidence type="ECO:0000313" key="8">
    <source>
        <dbReference type="Proteomes" id="UP000585474"/>
    </source>
</evidence>
<protein>
    <submittedName>
        <fullName evidence="7">Cytochrome c oxidase assembly protein CtaG / Cox11 family</fullName>
    </submittedName>
</protein>
<keyword evidence="3 6" id="KW-0812">Transmembrane</keyword>
<evidence type="ECO:0000256" key="3">
    <source>
        <dbReference type="ARBA" id="ARBA00022692"/>
    </source>
</evidence>
<evidence type="ECO:0000256" key="4">
    <source>
        <dbReference type="ARBA" id="ARBA00022989"/>
    </source>
</evidence>
<dbReference type="PANTHER" id="PTHR21320:SF3">
    <property type="entry name" value="CYTOCHROME C OXIDASE ASSEMBLY PROTEIN COX11, MITOCHONDRIAL-RELATED"/>
    <property type="match status" value="1"/>
</dbReference>
<dbReference type="GO" id="GO:0005743">
    <property type="term" value="C:mitochondrial inner membrane"/>
    <property type="evidence" value="ECO:0007669"/>
    <property type="project" value="UniProtKB-SubCell"/>
</dbReference>
<evidence type="ECO:0000256" key="1">
    <source>
        <dbReference type="ARBA" id="ARBA00004007"/>
    </source>
</evidence>
<dbReference type="Gene3D" id="2.60.370.10">
    <property type="entry name" value="Ctag/Cox11"/>
    <property type="match status" value="1"/>
</dbReference>
<dbReference type="EMBL" id="BJWL01000009">
    <property type="protein sequence ID" value="GFY94135.1"/>
    <property type="molecule type" value="Genomic_DNA"/>
</dbReference>
<sequence>MSYGGGTAKVGVCKEMESHIDLIPEDPATQFSSPIGKAVVRGAHLGPSTVDNFPSSVASYSMCRSETLGTSRYVFPSYTPSWDESLNLDDTLTFITLSVNGGSVCLIKTSTITKALAPVSMTSIRASMILIFWVVDLSRHLGARSSRRGDLYLLLGSSPSVSGVWLEDRDSERIGLLACLECKLGDRRRRLLVESAFYRWRRKSCVRRLQRNPRVAKYGKRSHKCRRKIRRMPYGGGFAKVGVYGEMESHIDFIHEGPDDTILLAHRRGGGVRWSDYSRRLGKLNMNHERCWRHDFFRRGAHLGPIIRFDQVCLDISKHVKVQDLQIASDLQDFTSIFFWIQRSCSVPDLPRQYGHADREQKSIQMLLHLMGLVFAMVGCSYAAVLLYRRFCQVTGYGGTVQRCEVRVLKKRLLDMLKREQSPPGSLFRREVVVQFNADMVPWKFLPTQREVRVKPRESALASYTAENRSSTPITGVSIHNVIPMKDVGNFGQSRGYGQAK</sequence>
<dbReference type="SUPFAM" id="SSF110111">
    <property type="entry name" value="Ctag/Cox11"/>
    <property type="match status" value="1"/>
</dbReference>
<dbReference type="PANTHER" id="PTHR21320">
    <property type="entry name" value="CYTOCHROME C OXIDASE ASSEMBLY PROTEIN COX11-RELATED"/>
    <property type="match status" value="1"/>
</dbReference>
<evidence type="ECO:0000256" key="6">
    <source>
        <dbReference type="SAM" id="Phobius"/>
    </source>
</evidence>
<name>A0A7J0F614_9ERIC</name>
<proteinExistence type="predicted"/>
<dbReference type="Proteomes" id="UP000585474">
    <property type="component" value="Unassembled WGS sequence"/>
</dbReference>
<comment type="caution">
    <text evidence="7">The sequence shown here is derived from an EMBL/GenBank/DDBJ whole genome shotgun (WGS) entry which is preliminary data.</text>
</comment>
<keyword evidence="4 6" id="KW-1133">Transmembrane helix</keyword>
<dbReference type="OrthoDB" id="1704689at2759"/>
<keyword evidence="8" id="KW-1185">Reference proteome</keyword>
<organism evidence="7 8">
    <name type="scientific">Actinidia rufa</name>
    <dbReference type="NCBI Taxonomy" id="165716"/>
    <lineage>
        <taxon>Eukaryota</taxon>
        <taxon>Viridiplantae</taxon>
        <taxon>Streptophyta</taxon>
        <taxon>Embryophyta</taxon>
        <taxon>Tracheophyta</taxon>
        <taxon>Spermatophyta</taxon>
        <taxon>Magnoliopsida</taxon>
        <taxon>eudicotyledons</taxon>
        <taxon>Gunneridae</taxon>
        <taxon>Pentapetalae</taxon>
        <taxon>asterids</taxon>
        <taxon>Ericales</taxon>
        <taxon>Actinidiaceae</taxon>
        <taxon>Actinidia</taxon>
    </lineage>
</organism>
<gene>
    <name evidence="7" type="ORF">Acr_09g0005810</name>
</gene>
<accession>A0A7J0F614</accession>